<name>A0ABQ6I029_9MICO</name>
<evidence type="ECO:0000313" key="2">
    <source>
        <dbReference type="EMBL" id="GMA23597.1"/>
    </source>
</evidence>
<dbReference type="PROSITE" id="PS51704">
    <property type="entry name" value="GP_PDE"/>
    <property type="match status" value="1"/>
</dbReference>
<sequence length="264" mass="28489">MGPTTGSRVMAHRGDSARFAENTRAAYVGAVQAGADGIECDVRFTRDRQLVCLHDPTVDRTSNGHGPVEHHTLAELRSLDWSSWHPGDIATLPSSAVGPQILTLPEMIEVVLAELGSGDRPFDLAIETKHPSPFGHLVEDDVVRILDAFRATGQLNRLAIRIITFSRAAAAHLHEIGAPYHVELLVDEIDEDALSGRLPAGVRTLAPAIGALRAHPDVVQTLGRRGYDVHPWTVDDIDDARFAQDLGVSIITTNRPGPIRAALG</sequence>
<keyword evidence="3" id="KW-1185">Reference proteome</keyword>
<feature type="domain" description="GP-PDE" evidence="1">
    <location>
        <begin position="7"/>
        <end position="263"/>
    </location>
</feature>
<dbReference type="InterPro" id="IPR030395">
    <property type="entry name" value="GP_PDE_dom"/>
</dbReference>
<gene>
    <name evidence="2" type="ORF">GCM10025864_13560</name>
</gene>
<dbReference type="Pfam" id="PF03009">
    <property type="entry name" value="GDPD"/>
    <property type="match status" value="1"/>
</dbReference>
<evidence type="ECO:0000313" key="3">
    <source>
        <dbReference type="Proteomes" id="UP001157091"/>
    </source>
</evidence>
<dbReference type="Proteomes" id="UP001157091">
    <property type="component" value="Unassembled WGS sequence"/>
</dbReference>
<dbReference type="PANTHER" id="PTHR46211">
    <property type="entry name" value="GLYCEROPHOSPHORYL DIESTER PHOSPHODIESTERASE"/>
    <property type="match status" value="1"/>
</dbReference>
<accession>A0ABQ6I029</accession>
<dbReference type="InterPro" id="IPR017946">
    <property type="entry name" value="PLC-like_Pdiesterase_TIM-brl"/>
</dbReference>
<dbReference type="PANTHER" id="PTHR46211:SF13">
    <property type="entry name" value="GLYCEROPHOSPHODIESTER PHOSPHODIESTERASE 1-RELATED"/>
    <property type="match status" value="1"/>
</dbReference>
<reference evidence="3" key="1">
    <citation type="journal article" date="2019" name="Int. J. Syst. Evol. Microbiol.">
        <title>The Global Catalogue of Microorganisms (GCM) 10K type strain sequencing project: providing services to taxonomists for standard genome sequencing and annotation.</title>
        <authorList>
            <consortium name="The Broad Institute Genomics Platform"/>
            <consortium name="The Broad Institute Genome Sequencing Center for Infectious Disease"/>
            <person name="Wu L."/>
            <person name="Ma J."/>
        </authorList>
    </citation>
    <scope>NUCLEOTIDE SEQUENCE [LARGE SCALE GENOMIC DNA]</scope>
    <source>
        <strain evidence="3">NBRC 106348</strain>
    </source>
</reference>
<proteinExistence type="predicted"/>
<evidence type="ECO:0000259" key="1">
    <source>
        <dbReference type="PROSITE" id="PS51704"/>
    </source>
</evidence>
<organism evidence="2 3">
    <name type="scientific">Luteimicrobium album</name>
    <dbReference type="NCBI Taxonomy" id="1054550"/>
    <lineage>
        <taxon>Bacteria</taxon>
        <taxon>Bacillati</taxon>
        <taxon>Actinomycetota</taxon>
        <taxon>Actinomycetes</taxon>
        <taxon>Micrococcales</taxon>
        <taxon>Luteimicrobium</taxon>
    </lineage>
</organism>
<dbReference type="Gene3D" id="3.20.20.190">
    <property type="entry name" value="Phosphatidylinositol (PI) phosphodiesterase"/>
    <property type="match status" value="1"/>
</dbReference>
<dbReference type="RefSeq" id="WP_348525161.1">
    <property type="nucleotide sequence ID" value="NZ_BSUK01000001.1"/>
</dbReference>
<protein>
    <submittedName>
        <fullName evidence="2">Glycerophosphoryl diester phosphodiesterase</fullName>
    </submittedName>
</protein>
<comment type="caution">
    <text evidence="2">The sequence shown here is derived from an EMBL/GenBank/DDBJ whole genome shotgun (WGS) entry which is preliminary data.</text>
</comment>
<dbReference type="EMBL" id="BSUK01000001">
    <property type="protein sequence ID" value="GMA23597.1"/>
    <property type="molecule type" value="Genomic_DNA"/>
</dbReference>
<dbReference type="SUPFAM" id="SSF51695">
    <property type="entry name" value="PLC-like phosphodiesterases"/>
    <property type="match status" value="1"/>
</dbReference>